<feature type="region of interest" description="Disordered" evidence="1">
    <location>
        <begin position="116"/>
        <end position="141"/>
    </location>
</feature>
<sequence length="467" mass="52507">MAPPSDGLSSIHYRPLDLAAREVRILELQPSPNNDINDRIVCRLVHEKLCDAPDFIGLSALYGDITKTEPILLNGQKVAIPSDLAEAIRYTREVFLGPRAQTVINNASSSRVDLETQRTISNHQQEQQPSSPPPSPTKKPPGWLRSFLRKLVDPGSARCDKPPLRIWIDLLCINRRDRKEEAERRAHMARAYREAKLVVGWLGTKDATSDLAVEIIRAWDKCMPENFGEPGDREANPANYAPILQWMGPVAHLSDIPEGITDPTEVPSYRAISGFLNRPYFRNTWILEDIAQAQFPTFMVGDGIVSWMQILRLNRVNEDIKDHGAEMFPSELRPLLEYMPLGIQSRDGAATEPLPRRTRPQPPALHDGVENVTTRPGKPHLESAHELMPVLVPDIAKPQTSWNAKNRKIIAQVSATSFICRIRMSQTVAVVGMLIGQRYDCSGRDWIGMRLEATVSDRSKLALRARR</sequence>
<keyword evidence="4" id="KW-1185">Reference proteome</keyword>
<dbReference type="InterPro" id="IPR052895">
    <property type="entry name" value="HetReg/Transcr_Mod"/>
</dbReference>
<evidence type="ECO:0000256" key="1">
    <source>
        <dbReference type="SAM" id="MobiDB-lite"/>
    </source>
</evidence>
<dbReference type="PANTHER" id="PTHR24148:SF73">
    <property type="entry name" value="HET DOMAIN PROTEIN (AFU_ORTHOLOGUE AFUA_8G01020)"/>
    <property type="match status" value="1"/>
</dbReference>
<dbReference type="OrthoDB" id="4850726at2759"/>
<dbReference type="PANTHER" id="PTHR24148">
    <property type="entry name" value="ANKYRIN REPEAT DOMAIN-CONTAINING PROTEIN 39 HOMOLOG-RELATED"/>
    <property type="match status" value="1"/>
</dbReference>
<organism evidence="3 4">
    <name type="scientific">Gibberella subglutinans</name>
    <name type="common">Fusarium subglutinans</name>
    <dbReference type="NCBI Taxonomy" id="42677"/>
    <lineage>
        <taxon>Eukaryota</taxon>
        <taxon>Fungi</taxon>
        <taxon>Dikarya</taxon>
        <taxon>Ascomycota</taxon>
        <taxon>Pezizomycotina</taxon>
        <taxon>Sordariomycetes</taxon>
        <taxon>Hypocreomycetidae</taxon>
        <taxon>Hypocreales</taxon>
        <taxon>Nectriaceae</taxon>
        <taxon>Fusarium</taxon>
        <taxon>Fusarium fujikuroi species complex</taxon>
    </lineage>
</organism>
<dbReference type="Pfam" id="PF06985">
    <property type="entry name" value="HET"/>
    <property type="match status" value="1"/>
</dbReference>
<feature type="domain" description="Heterokaryon incompatibility" evidence="2">
    <location>
        <begin position="165"/>
        <end position="287"/>
    </location>
</feature>
<dbReference type="Proteomes" id="UP000547976">
    <property type="component" value="Unassembled WGS sequence"/>
</dbReference>
<name>A0A8H5PRH7_GIBSU</name>
<dbReference type="AlphaFoldDB" id="A0A8H5PRH7"/>
<dbReference type="RefSeq" id="XP_036536578.1">
    <property type="nucleotide sequence ID" value="XM_036686253.1"/>
</dbReference>
<feature type="compositionally biased region" description="Polar residues" evidence="1">
    <location>
        <begin position="116"/>
        <end position="128"/>
    </location>
</feature>
<feature type="compositionally biased region" description="Pro residues" evidence="1">
    <location>
        <begin position="130"/>
        <end position="139"/>
    </location>
</feature>
<evidence type="ECO:0000313" key="4">
    <source>
        <dbReference type="Proteomes" id="UP000547976"/>
    </source>
</evidence>
<dbReference type="InterPro" id="IPR010730">
    <property type="entry name" value="HET"/>
</dbReference>
<gene>
    <name evidence="3" type="ORF">FSUBG_7900</name>
</gene>
<comment type="caution">
    <text evidence="3">The sequence shown here is derived from an EMBL/GenBank/DDBJ whole genome shotgun (WGS) entry which is preliminary data.</text>
</comment>
<dbReference type="GeneID" id="59320971"/>
<dbReference type="EMBL" id="JAAOAV010000103">
    <property type="protein sequence ID" value="KAF5602065.1"/>
    <property type="molecule type" value="Genomic_DNA"/>
</dbReference>
<feature type="region of interest" description="Disordered" evidence="1">
    <location>
        <begin position="347"/>
        <end position="371"/>
    </location>
</feature>
<accession>A0A8H5PRH7</accession>
<evidence type="ECO:0000259" key="2">
    <source>
        <dbReference type="Pfam" id="PF06985"/>
    </source>
</evidence>
<protein>
    <recommendedName>
        <fullName evidence="2">Heterokaryon incompatibility domain-containing protein</fullName>
    </recommendedName>
</protein>
<proteinExistence type="predicted"/>
<evidence type="ECO:0000313" key="3">
    <source>
        <dbReference type="EMBL" id="KAF5602065.1"/>
    </source>
</evidence>
<reference evidence="3 4" key="1">
    <citation type="submission" date="2020-05" db="EMBL/GenBank/DDBJ databases">
        <title>Identification and distribution of gene clusters putatively required for synthesis of sphingolipid metabolism inhibitors in phylogenetically diverse species of the filamentous fungus Fusarium.</title>
        <authorList>
            <person name="Kim H.-S."/>
            <person name="Busman M."/>
            <person name="Brown D.W."/>
            <person name="Divon H."/>
            <person name="Uhlig S."/>
            <person name="Proctor R.H."/>
        </authorList>
    </citation>
    <scope>NUCLEOTIDE SEQUENCE [LARGE SCALE GENOMIC DNA]</scope>
    <source>
        <strain evidence="3 4">NRRL 66333</strain>
    </source>
</reference>